<feature type="compositionally biased region" description="Polar residues" evidence="1">
    <location>
        <begin position="40"/>
        <end position="53"/>
    </location>
</feature>
<feature type="domain" description="Transposable element P transposase-like GTP-binding insertion" evidence="4">
    <location>
        <begin position="396"/>
        <end position="451"/>
    </location>
</feature>
<sequence>MDRTSQCCVHLKEDAVPSVFDAFPSYLKTVKANRKAPKNRASTSAQQEQQNTVQVAKVIPVDHSYTSTSEHLSPPPQLPSPEVQPVSQSNSNPSQLDSPEKASLKRKLEETNSKLSQSKKKIKTLQQTKRRLLKREEKLTSIIANLRSKNVLSTDSLSVLETCGSGIGDLLKRCEAKSEGKGQPAKYSAELRSFALTLHFYSPKAYAYVRKAFDTCLSHLRTIKKWYETVEDGPGFDAASFQLLQSRVEALQRNGKVAPCALIMDEMAIRQHTEWDGTKYQGYIDMGTQMDNDSLPVAKEALAFMLVSLNDSWKVLLGYFLIAGLNGEERKSLVNSALEKLHDIGVYVVSLTHDGAASNFAMPRSLGVDLNDPSNIKPHFPHPCTDFPVVVFLDPCHMLKLVRNTPADKGVVYSNTDLVKWQYFLELNKLQEKEGLHLGNKLRGHMLHGRRKK</sequence>
<feature type="compositionally biased region" description="Low complexity" evidence="1">
    <location>
        <begin position="80"/>
        <end position="95"/>
    </location>
</feature>
<keyword evidence="6" id="KW-1185">Reference proteome</keyword>
<name>A0AAV4FU61_9GAST</name>
<evidence type="ECO:0000313" key="5">
    <source>
        <dbReference type="EMBL" id="GFR77033.1"/>
    </source>
</evidence>
<feature type="compositionally biased region" description="Basic residues" evidence="1">
    <location>
        <begin position="117"/>
        <end position="127"/>
    </location>
</feature>
<accession>A0AAV4FU61</accession>
<evidence type="ECO:0000259" key="4">
    <source>
        <dbReference type="Pfam" id="PF21788"/>
    </source>
</evidence>
<feature type="compositionally biased region" description="Basic and acidic residues" evidence="1">
    <location>
        <begin position="98"/>
        <end position="112"/>
    </location>
</feature>
<dbReference type="EMBL" id="BMAT01011674">
    <property type="protein sequence ID" value="GFR77033.1"/>
    <property type="molecule type" value="Genomic_DNA"/>
</dbReference>
<dbReference type="AlphaFoldDB" id="A0AAV4FU61"/>
<feature type="domain" description="Transposable element P transposase-like RNase H" evidence="3">
    <location>
        <begin position="234"/>
        <end position="367"/>
    </location>
</feature>
<reference evidence="5 6" key="1">
    <citation type="journal article" date="2021" name="Elife">
        <title>Chloroplast acquisition without the gene transfer in kleptoplastic sea slugs, Plakobranchus ocellatus.</title>
        <authorList>
            <person name="Maeda T."/>
            <person name="Takahashi S."/>
            <person name="Yoshida T."/>
            <person name="Shimamura S."/>
            <person name="Takaki Y."/>
            <person name="Nagai Y."/>
            <person name="Toyoda A."/>
            <person name="Suzuki Y."/>
            <person name="Arimoto A."/>
            <person name="Ishii H."/>
            <person name="Satoh N."/>
            <person name="Nishiyama T."/>
            <person name="Hasebe M."/>
            <person name="Maruyama T."/>
            <person name="Minagawa J."/>
            <person name="Obokata J."/>
            <person name="Shigenobu S."/>
        </authorList>
    </citation>
    <scope>NUCLEOTIDE SEQUENCE [LARGE SCALE GENOMIC DNA]</scope>
</reference>
<evidence type="ECO:0000259" key="2">
    <source>
        <dbReference type="Pfam" id="PF12017"/>
    </source>
</evidence>
<protein>
    <submittedName>
        <fullName evidence="5">THAP domain-containing protein 9</fullName>
    </submittedName>
</protein>
<dbReference type="InterPro" id="IPR048366">
    <property type="entry name" value="TNP-like_GBD"/>
</dbReference>
<organism evidence="5 6">
    <name type="scientific">Elysia marginata</name>
    <dbReference type="NCBI Taxonomy" id="1093978"/>
    <lineage>
        <taxon>Eukaryota</taxon>
        <taxon>Metazoa</taxon>
        <taxon>Spiralia</taxon>
        <taxon>Lophotrochozoa</taxon>
        <taxon>Mollusca</taxon>
        <taxon>Gastropoda</taxon>
        <taxon>Heterobranchia</taxon>
        <taxon>Euthyneura</taxon>
        <taxon>Panpulmonata</taxon>
        <taxon>Sacoglossa</taxon>
        <taxon>Placobranchoidea</taxon>
        <taxon>Plakobranchidae</taxon>
        <taxon>Elysia</taxon>
    </lineage>
</organism>
<feature type="region of interest" description="Disordered" evidence="1">
    <location>
        <begin position="34"/>
        <end position="53"/>
    </location>
</feature>
<evidence type="ECO:0000259" key="3">
    <source>
        <dbReference type="Pfam" id="PF21787"/>
    </source>
</evidence>
<feature type="region of interest" description="Disordered" evidence="1">
    <location>
        <begin position="65"/>
        <end position="127"/>
    </location>
</feature>
<dbReference type="InterPro" id="IPR048365">
    <property type="entry name" value="TNP-like_RNaseH_N"/>
</dbReference>
<proteinExistence type="predicted"/>
<evidence type="ECO:0000313" key="6">
    <source>
        <dbReference type="Proteomes" id="UP000762676"/>
    </source>
</evidence>
<dbReference type="InterPro" id="IPR021896">
    <property type="entry name" value="THAP9-like_HTH"/>
</dbReference>
<dbReference type="Pfam" id="PF12017">
    <property type="entry name" value="Tnp_P_element"/>
    <property type="match status" value="1"/>
</dbReference>
<dbReference type="Pfam" id="PF21788">
    <property type="entry name" value="TNP-like_GBD"/>
    <property type="match status" value="1"/>
</dbReference>
<dbReference type="Pfam" id="PF21787">
    <property type="entry name" value="TNP-like_RNaseH_N"/>
    <property type="match status" value="1"/>
</dbReference>
<dbReference type="Proteomes" id="UP000762676">
    <property type="component" value="Unassembled WGS sequence"/>
</dbReference>
<gene>
    <name evidence="5" type="ORF">ElyMa_005814500</name>
</gene>
<evidence type="ECO:0000256" key="1">
    <source>
        <dbReference type="SAM" id="MobiDB-lite"/>
    </source>
</evidence>
<feature type="domain" description="THAP9-like helix-turn-helix" evidence="2">
    <location>
        <begin position="146"/>
        <end position="226"/>
    </location>
</feature>
<comment type="caution">
    <text evidence="5">The sequence shown here is derived from an EMBL/GenBank/DDBJ whole genome shotgun (WGS) entry which is preliminary data.</text>
</comment>